<comment type="caution">
    <text evidence="3">The sequence shown here is derived from an EMBL/GenBank/DDBJ whole genome shotgun (WGS) entry which is preliminary data.</text>
</comment>
<name>A0AA38LMJ9_TAXCH</name>
<sequence length="167" mass="19280">MDAENEETLRERAQNLEKLVRGPLASSVEKLSNSVRNIPLETDFHFYNNFSHFKQPIVDLKNCSESILRKIGTSHSLWKRTSSFPEDPDEAYDWVVNTQDDIFERVDVSMDEFRKEKKGCKPGGLDDLDSGFQLVYGNKKKNWNNRREVGVSKTVISRPESGSPRRE</sequence>
<feature type="domain" description="Exosome-associated factor Rrp6 N-terminal" evidence="2">
    <location>
        <begin position="34"/>
        <end position="114"/>
    </location>
</feature>
<evidence type="ECO:0000313" key="3">
    <source>
        <dbReference type="EMBL" id="KAH9330723.1"/>
    </source>
</evidence>
<evidence type="ECO:0000313" key="4">
    <source>
        <dbReference type="Proteomes" id="UP000824469"/>
    </source>
</evidence>
<dbReference type="GO" id="GO:0006396">
    <property type="term" value="P:RNA processing"/>
    <property type="evidence" value="ECO:0007669"/>
    <property type="project" value="InterPro"/>
</dbReference>
<feature type="region of interest" description="Disordered" evidence="1">
    <location>
        <begin position="148"/>
        <end position="167"/>
    </location>
</feature>
<dbReference type="Pfam" id="PF08066">
    <property type="entry name" value="PMC2NT"/>
    <property type="match status" value="1"/>
</dbReference>
<dbReference type="InterPro" id="IPR012588">
    <property type="entry name" value="Exosome-assoc_fac_Rrp6_N"/>
</dbReference>
<proteinExistence type="predicted"/>
<dbReference type="Proteomes" id="UP000824469">
    <property type="component" value="Unassembled WGS sequence"/>
</dbReference>
<evidence type="ECO:0000256" key="1">
    <source>
        <dbReference type="SAM" id="MobiDB-lite"/>
    </source>
</evidence>
<dbReference type="EMBL" id="JAHRHJ020000001">
    <property type="protein sequence ID" value="KAH9330723.1"/>
    <property type="molecule type" value="Genomic_DNA"/>
</dbReference>
<gene>
    <name evidence="3" type="ORF">KI387_002831</name>
</gene>
<keyword evidence="4" id="KW-1185">Reference proteome</keyword>
<feature type="non-terminal residue" evidence="3">
    <location>
        <position position="167"/>
    </location>
</feature>
<evidence type="ECO:0000259" key="2">
    <source>
        <dbReference type="Pfam" id="PF08066"/>
    </source>
</evidence>
<dbReference type="AlphaFoldDB" id="A0AA38LMJ9"/>
<reference evidence="3 4" key="1">
    <citation type="journal article" date="2021" name="Nat. Plants">
        <title>The Taxus genome provides insights into paclitaxel biosynthesis.</title>
        <authorList>
            <person name="Xiong X."/>
            <person name="Gou J."/>
            <person name="Liao Q."/>
            <person name="Li Y."/>
            <person name="Zhou Q."/>
            <person name="Bi G."/>
            <person name="Li C."/>
            <person name="Du R."/>
            <person name="Wang X."/>
            <person name="Sun T."/>
            <person name="Guo L."/>
            <person name="Liang H."/>
            <person name="Lu P."/>
            <person name="Wu Y."/>
            <person name="Zhang Z."/>
            <person name="Ro D.K."/>
            <person name="Shang Y."/>
            <person name="Huang S."/>
            <person name="Yan J."/>
        </authorList>
    </citation>
    <scope>NUCLEOTIDE SEQUENCE [LARGE SCALE GENOMIC DNA]</scope>
    <source>
        <strain evidence="3">Ta-2019</strain>
    </source>
</reference>
<protein>
    <recommendedName>
        <fullName evidence="2">Exosome-associated factor Rrp6 N-terminal domain-containing protein</fullName>
    </recommendedName>
</protein>
<dbReference type="GO" id="GO:0000176">
    <property type="term" value="C:nuclear exosome (RNase complex)"/>
    <property type="evidence" value="ECO:0007669"/>
    <property type="project" value="InterPro"/>
</dbReference>
<accession>A0AA38LMJ9</accession>
<organism evidence="3 4">
    <name type="scientific">Taxus chinensis</name>
    <name type="common">Chinese yew</name>
    <name type="synonym">Taxus wallichiana var. chinensis</name>
    <dbReference type="NCBI Taxonomy" id="29808"/>
    <lineage>
        <taxon>Eukaryota</taxon>
        <taxon>Viridiplantae</taxon>
        <taxon>Streptophyta</taxon>
        <taxon>Embryophyta</taxon>
        <taxon>Tracheophyta</taxon>
        <taxon>Spermatophyta</taxon>
        <taxon>Pinopsida</taxon>
        <taxon>Pinidae</taxon>
        <taxon>Conifers II</taxon>
        <taxon>Cupressales</taxon>
        <taxon>Taxaceae</taxon>
        <taxon>Taxus</taxon>
    </lineage>
</organism>